<sequence>MRIIIFSFIIVYLISFNIVLSVKSINDLRDEELKWVNWIKKYTVPNTYTSEGLNWTNDHWLGIVGDNTISPSVYAVAVGTWWSLSEQIISDTEHSYDNYKQVGDTDIYGYRFNYNECTEMVDGVKKENFLIGPNEVCKEDAPGCGSCWQNGIFGAEMRYYKAEGAAIAAEKIYKGKTYWDVIKNTMQIAGFSPGSNVYNDISKCFPNDESVLSTGLSIKCADLVKIWLIRNHLVGLSFAVLENTNCLNRTKFPLTFDSNGKSFCMGNNNMRISNGFDGIYETINFLAYYFSH</sequence>
<protein>
    <submittedName>
        <fullName evidence="1">SH3 domain-containing protein</fullName>
    </submittedName>
</protein>
<proteinExistence type="predicted"/>
<name>A0A8H4EIM0_GIGMA</name>
<keyword evidence="2" id="KW-1185">Reference proteome</keyword>
<reference evidence="1 2" key="1">
    <citation type="journal article" date="2019" name="Environ. Microbiol.">
        <title>At the nexus of three kingdoms: the genome of the mycorrhizal fungus Gigaspora margarita provides insights into plant, endobacterial and fungal interactions.</title>
        <authorList>
            <person name="Venice F."/>
            <person name="Ghignone S."/>
            <person name="Salvioli di Fossalunga A."/>
            <person name="Amselem J."/>
            <person name="Novero M."/>
            <person name="Xianan X."/>
            <person name="Sedzielewska Toro K."/>
            <person name="Morin E."/>
            <person name="Lipzen A."/>
            <person name="Grigoriev I.V."/>
            <person name="Henrissat B."/>
            <person name="Martin F.M."/>
            <person name="Bonfante P."/>
        </authorList>
    </citation>
    <scope>NUCLEOTIDE SEQUENCE [LARGE SCALE GENOMIC DNA]</scope>
    <source>
        <strain evidence="1 2">BEG34</strain>
    </source>
</reference>
<dbReference type="Proteomes" id="UP000439903">
    <property type="component" value="Unassembled WGS sequence"/>
</dbReference>
<organism evidence="1 2">
    <name type="scientific">Gigaspora margarita</name>
    <dbReference type="NCBI Taxonomy" id="4874"/>
    <lineage>
        <taxon>Eukaryota</taxon>
        <taxon>Fungi</taxon>
        <taxon>Fungi incertae sedis</taxon>
        <taxon>Mucoromycota</taxon>
        <taxon>Glomeromycotina</taxon>
        <taxon>Glomeromycetes</taxon>
        <taxon>Diversisporales</taxon>
        <taxon>Gigasporaceae</taxon>
        <taxon>Gigaspora</taxon>
    </lineage>
</organism>
<dbReference type="AlphaFoldDB" id="A0A8H4EIM0"/>
<gene>
    <name evidence="1" type="ORF">F8M41_021878</name>
</gene>
<evidence type="ECO:0000313" key="2">
    <source>
        <dbReference type="Proteomes" id="UP000439903"/>
    </source>
</evidence>
<dbReference type="OrthoDB" id="2435573at2759"/>
<dbReference type="EMBL" id="WTPW01000658">
    <property type="protein sequence ID" value="KAF0490874.1"/>
    <property type="molecule type" value="Genomic_DNA"/>
</dbReference>
<comment type="caution">
    <text evidence="1">The sequence shown here is derived from an EMBL/GenBank/DDBJ whole genome shotgun (WGS) entry which is preliminary data.</text>
</comment>
<evidence type="ECO:0000313" key="1">
    <source>
        <dbReference type="EMBL" id="KAF0490874.1"/>
    </source>
</evidence>
<accession>A0A8H4EIM0</accession>